<dbReference type="PANTHER" id="PTHR43201">
    <property type="entry name" value="ACYL-COA SYNTHETASE"/>
    <property type="match status" value="1"/>
</dbReference>
<dbReference type="OrthoDB" id="16262at2759"/>
<dbReference type="GeneID" id="7834884"/>
<dbReference type="InterPro" id="IPR045851">
    <property type="entry name" value="AMP-bd_C_sf"/>
</dbReference>
<dbReference type="GO" id="GO:0031956">
    <property type="term" value="F:medium-chain fatty acid-CoA ligase activity"/>
    <property type="evidence" value="ECO:0007669"/>
    <property type="project" value="TreeGrafter"/>
</dbReference>
<keyword evidence="2 5" id="KW-0436">Ligase</keyword>
<dbReference type="InParanoid" id="I7MHV6"/>
<evidence type="ECO:0000259" key="3">
    <source>
        <dbReference type="Pfam" id="PF00501"/>
    </source>
</evidence>
<feature type="domain" description="AMP-dependent synthetase/ligase" evidence="3">
    <location>
        <begin position="26"/>
        <end position="417"/>
    </location>
</feature>
<dbReference type="InterPro" id="IPR000873">
    <property type="entry name" value="AMP-dep_synth/lig_dom"/>
</dbReference>
<evidence type="ECO:0000256" key="2">
    <source>
        <dbReference type="ARBA" id="ARBA00022598"/>
    </source>
</evidence>
<dbReference type="Pfam" id="PF13193">
    <property type="entry name" value="AMP-binding_C"/>
    <property type="match status" value="1"/>
</dbReference>
<dbReference type="Pfam" id="PF00501">
    <property type="entry name" value="AMP-binding"/>
    <property type="match status" value="1"/>
</dbReference>
<evidence type="ECO:0000313" key="5">
    <source>
        <dbReference type="EMBL" id="EAR89926.2"/>
    </source>
</evidence>
<reference evidence="6" key="1">
    <citation type="journal article" date="2006" name="PLoS Biol.">
        <title>Macronuclear genome sequence of the ciliate Tetrahymena thermophila, a model eukaryote.</title>
        <authorList>
            <person name="Eisen J.A."/>
            <person name="Coyne R.S."/>
            <person name="Wu M."/>
            <person name="Wu D."/>
            <person name="Thiagarajan M."/>
            <person name="Wortman J.R."/>
            <person name="Badger J.H."/>
            <person name="Ren Q."/>
            <person name="Amedeo P."/>
            <person name="Jones K.M."/>
            <person name="Tallon L.J."/>
            <person name="Delcher A.L."/>
            <person name="Salzberg S.L."/>
            <person name="Silva J.C."/>
            <person name="Haas B.J."/>
            <person name="Majoros W.H."/>
            <person name="Farzad M."/>
            <person name="Carlton J.M."/>
            <person name="Smith R.K. Jr."/>
            <person name="Garg J."/>
            <person name="Pearlman R.E."/>
            <person name="Karrer K.M."/>
            <person name="Sun L."/>
            <person name="Manning G."/>
            <person name="Elde N.C."/>
            <person name="Turkewitz A.P."/>
            <person name="Asai D.J."/>
            <person name="Wilkes D.E."/>
            <person name="Wang Y."/>
            <person name="Cai H."/>
            <person name="Collins K."/>
            <person name="Stewart B.A."/>
            <person name="Lee S.R."/>
            <person name="Wilamowska K."/>
            <person name="Weinberg Z."/>
            <person name="Ruzzo W.L."/>
            <person name="Wloga D."/>
            <person name="Gaertig J."/>
            <person name="Frankel J."/>
            <person name="Tsao C.-C."/>
            <person name="Gorovsky M.A."/>
            <person name="Keeling P.J."/>
            <person name="Waller R.F."/>
            <person name="Patron N.J."/>
            <person name="Cherry J.M."/>
            <person name="Stover N.A."/>
            <person name="Krieger C.J."/>
            <person name="del Toro C."/>
            <person name="Ryder H.F."/>
            <person name="Williamson S.C."/>
            <person name="Barbeau R.A."/>
            <person name="Hamilton E.P."/>
            <person name="Orias E."/>
        </authorList>
    </citation>
    <scope>NUCLEOTIDE SEQUENCE [LARGE SCALE GENOMIC DNA]</scope>
    <source>
        <strain evidence="6">SB210</strain>
    </source>
</reference>
<dbReference type="Gene3D" id="3.30.300.30">
    <property type="match status" value="1"/>
</dbReference>
<feature type="domain" description="AMP-binding enzyme C-terminal" evidence="4">
    <location>
        <begin position="468"/>
        <end position="543"/>
    </location>
</feature>
<dbReference type="PROSITE" id="PS00455">
    <property type="entry name" value="AMP_BINDING"/>
    <property type="match status" value="1"/>
</dbReference>
<dbReference type="Proteomes" id="UP000009168">
    <property type="component" value="Unassembled WGS sequence"/>
</dbReference>
<organism evidence="5 6">
    <name type="scientific">Tetrahymena thermophila (strain SB210)</name>
    <dbReference type="NCBI Taxonomy" id="312017"/>
    <lineage>
        <taxon>Eukaryota</taxon>
        <taxon>Sar</taxon>
        <taxon>Alveolata</taxon>
        <taxon>Ciliophora</taxon>
        <taxon>Intramacronucleata</taxon>
        <taxon>Oligohymenophorea</taxon>
        <taxon>Hymenostomatida</taxon>
        <taxon>Tetrahymenina</taxon>
        <taxon>Tetrahymenidae</taxon>
        <taxon>Tetrahymena</taxon>
    </lineage>
</organism>
<accession>I7MHV6</accession>
<dbReference type="AlphaFoldDB" id="I7MHV6"/>
<dbReference type="GO" id="GO:0006631">
    <property type="term" value="P:fatty acid metabolic process"/>
    <property type="evidence" value="ECO:0007669"/>
    <property type="project" value="TreeGrafter"/>
</dbReference>
<dbReference type="RefSeq" id="XP_001010171.2">
    <property type="nucleotide sequence ID" value="XM_001010171.2"/>
</dbReference>
<proteinExistence type="inferred from homology"/>
<dbReference type="PANTHER" id="PTHR43201:SF30">
    <property type="entry name" value="AMP-DEPENDENT SYNTHETASE_LIGASE DOMAIN-CONTAINING PROTEIN"/>
    <property type="match status" value="1"/>
</dbReference>
<dbReference type="InterPro" id="IPR042099">
    <property type="entry name" value="ANL_N_sf"/>
</dbReference>
<dbReference type="EMBL" id="GG662808">
    <property type="protein sequence ID" value="EAR89926.2"/>
    <property type="molecule type" value="Genomic_DNA"/>
</dbReference>
<comment type="similarity">
    <text evidence="1">Belongs to the ATP-dependent AMP-binding enzyme family.</text>
</comment>
<dbReference type="FunFam" id="3.30.300.30:FF:000008">
    <property type="entry name" value="2,3-dihydroxybenzoate-AMP ligase"/>
    <property type="match status" value="1"/>
</dbReference>
<dbReference type="FunFam" id="3.40.50.12780:FF:000003">
    <property type="entry name" value="Long-chain-fatty-acid--CoA ligase FadD"/>
    <property type="match status" value="1"/>
</dbReference>
<keyword evidence="6" id="KW-1185">Reference proteome</keyword>
<dbReference type="STRING" id="312017.I7MHV6"/>
<dbReference type="InterPro" id="IPR020845">
    <property type="entry name" value="AMP-binding_CS"/>
</dbReference>
<dbReference type="KEGG" id="tet:TTHERM_00561170"/>
<dbReference type="SUPFAM" id="SSF56801">
    <property type="entry name" value="Acetyl-CoA synthetase-like"/>
    <property type="match status" value="1"/>
</dbReference>
<dbReference type="InterPro" id="IPR025110">
    <property type="entry name" value="AMP-bd_C"/>
</dbReference>
<gene>
    <name evidence="5" type="ORF">TTHERM_00561170</name>
</gene>
<dbReference type="eggNOG" id="KOG1177">
    <property type="taxonomic scope" value="Eukaryota"/>
</dbReference>
<sequence length="572" mass="65185">MNIQDSYTKGDTSSQLLNVSIGQRLEQIAQKLPNQLAFISHYQEVQFTYIEFFNICQKLGAALLKIGLQKGDRVGIYSPNNYQWCITQFAASMADLILVNINPAYQQHELEYCLNKVGCKGLIMASHHRKSNYIKFINELAPELQDCQFGELNSRRLPSLKYVVRIDDEQTPGMINFQTLIEKVNQDDINHLQKVMEQINPNDPTNIQFTSGTTGYPKGATLTHNNILNNGYFIGERLSYSPQDRICLSVPLYHCFGMVLGNLAALNFGATIVLPSEGFNAQKALEAVTKHKCTSLYGVPTMFIEYFKEYDNNPGLYKVDSLRKGIMAGALCPQPLMNKLITEWNIQNIQICYGQTECSPVVFQTLENDSVEDKCSTVGTIFPHCEMKLIDNEGKIVPVGEKGEICIRGFGVMQKYWGDIKATSETINEEGWLKTGDLGQVDVRGYLKIVGRIKELIIRGGENIYPKEIEEYLRRHEKVLDVQVVAIPDVKYGEETFCLIKLKEGVTLESKDIYHFCHGQISHYKIPKYVKFVDSFPQTVTGKYQKFKMVEELVEEQKQNPAIFEQYKIRHY</sequence>
<evidence type="ECO:0000256" key="1">
    <source>
        <dbReference type="ARBA" id="ARBA00006432"/>
    </source>
</evidence>
<name>I7MHV6_TETTS</name>
<protein>
    <submittedName>
        <fullName evidence="5">Acyl-CoA synthetase family (AMP-forming)/AMP-acid ligase family protein</fullName>
    </submittedName>
</protein>
<dbReference type="Gene3D" id="3.40.50.12780">
    <property type="entry name" value="N-terminal domain of ligase-like"/>
    <property type="match status" value="1"/>
</dbReference>
<evidence type="ECO:0000259" key="4">
    <source>
        <dbReference type="Pfam" id="PF13193"/>
    </source>
</evidence>
<evidence type="ECO:0000313" key="6">
    <source>
        <dbReference type="Proteomes" id="UP000009168"/>
    </source>
</evidence>